<protein>
    <recommendedName>
        <fullName evidence="1">F-box domain-containing protein</fullName>
    </recommendedName>
</protein>
<dbReference type="InterPro" id="IPR050796">
    <property type="entry name" value="SCF_F-box_component"/>
</dbReference>
<dbReference type="Pfam" id="PF00646">
    <property type="entry name" value="F-box"/>
    <property type="match status" value="1"/>
</dbReference>
<dbReference type="OrthoDB" id="591557at2759"/>
<dbReference type="Pfam" id="PF08268">
    <property type="entry name" value="FBA_3"/>
    <property type="match status" value="1"/>
</dbReference>
<dbReference type="InterPro" id="IPR036047">
    <property type="entry name" value="F-box-like_dom_sf"/>
</dbReference>
<dbReference type="PANTHER" id="PTHR31672">
    <property type="entry name" value="BNACNNG10540D PROTEIN"/>
    <property type="match status" value="1"/>
</dbReference>
<organism evidence="2 3">
    <name type="scientific">Striga hermonthica</name>
    <name type="common">Purple witchweed</name>
    <name type="synonym">Buchnera hermonthica</name>
    <dbReference type="NCBI Taxonomy" id="68872"/>
    <lineage>
        <taxon>Eukaryota</taxon>
        <taxon>Viridiplantae</taxon>
        <taxon>Streptophyta</taxon>
        <taxon>Embryophyta</taxon>
        <taxon>Tracheophyta</taxon>
        <taxon>Spermatophyta</taxon>
        <taxon>Magnoliopsida</taxon>
        <taxon>eudicotyledons</taxon>
        <taxon>Gunneridae</taxon>
        <taxon>Pentapetalae</taxon>
        <taxon>asterids</taxon>
        <taxon>lamiids</taxon>
        <taxon>Lamiales</taxon>
        <taxon>Orobanchaceae</taxon>
        <taxon>Buchnereae</taxon>
        <taxon>Striga</taxon>
    </lineage>
</organism>
<comment type="caution">
    <text evidence="2">The sequence shown here is derived from an EMBL/GenBank/DDBJ whole genome shotgun (WGS) entry which is preliminary data.</text>
</comment>
<dbReference type="InterPro" id="IPR011043">
    <property type="entry name" value="Gal_Oxase/kelch_b-propeller"/>
</dbReference>
<dbReference type="InterPro" id="IPR001810">
    <property type="entry name" value="F-box_dom"/>
</dbReference>
<dbReference type="AlphaFoldDB" id="A0A9N7NN71"/>
<dbReference type="Gene3D" id="1.20.1280.50">
    <property type="match status" value="1"/>
</dbReference>
<dbReference type="InterPro" id="IPR013187">
    <property type="entry name" value="F-box-assoc_dom_typ3"/>
</dbReference>
<proteinExistence type="predicted"/>
<dbReference type="SUPFAM" id="SSF81383">
    <property type="entry name" value="F-box domain"/>
    <property type="match status" value="1"/>
</dbReference>
<dbReference type="PANTHER" id="PTHR31672:SF13">
    <property type="entry name" value="F-BOX PROTEIN CPR30-LIKE"/>
    <property type="match status" value="1"/>
</dbReference>
<feature type="domain" description="F-box" evidence="1">
    <location>
        <begin position="9"/>
        <end position="49"/>
    </location>
</feature>
<gene>
    <name evidence="2" type="ORF">SHERM_05721</name>
</gene>
<reference evidence="2" key="1">
    <citation type="submission" date="2019-12" db="EMBL/GenBank/DDBJ databases">
        <authorList>
            <person name="Scholes J."/>
        </authorList>
    </citation>
    <scope>NUCLEOTIDE SEQUENCE</scope>
</reference>
<dbReference type="InterPro" id="IPR017451">
    <property type="entry name" value="F-box-assoc_interact_dom"/>
</dbReference>
<dbReference type="SUPFAM" id="SSF50965">
    <property type="entry name" value="Galactose oxidase, central domain"/>
    <property type="match status" value="1"/>
</dbReference>
<dbReference type="CDD" id="cd22157">
    <property type="entry name" value="F-box_AtFBW1-like"/>
    <property type="match status" value="1"/>
</dbReference>
<keyword evidence="3" id="KW-1185">Reference proteome</keyword>
<evidence type="ECO:0000313" key="2">
    <source>
        <dbReference type="EMBL" id="CAA0839152.1"/>
    </source>
</evidence>
<name>A0A9N7NN71_STRHE</name>
<evidence type="ECO:0000259" key="1">
    <source>
        <dbReference type="SMART" id="SM00256"/>
    </source>
</evidence>
<dbReference type="EMBL" id="CACSLK010031421">
    <property type="protein sequence ID" value="CAA0839152.1"/>
    <property type="molecule type" value="Genomic_DNA"/>
</dbReference>
<dbReference type="SMART" id="SM00256">
    <property type="entry name" value="FBOX"/>
    <property type="match status" value="1"/>
</dbReference>
<dbReference type="Proteomes" id="UP001153555">
    <property type="component" value="Unassembled WGS sequence"/>
</dbReference>
<evidence type="ECO:0000313" key="3">
    <source>
        <dbReference type="Proteomes" id="UP001153555"/>
    </source>
</evidence>
<sequence>MEAEASPYLSEGLLFKILARLPVKALLRLRTVCRSWKSIIASPEFRSLHLSTNRHSSKILLTARDYADQEWYILLDNDQHRPADPSWLGLLDFPFGCLDWTSPHIVGSINGLICVLVSQTGVPEEQPVISIMLWNPTIRRHACLPDLTLTKPNDTSIEFGYDPTTDNYKIVVLASGINVPEFHVFSLNSNAWRRGNFLVHQCPERGISFISTHAFVGGKMHWLLCKHFERGPYNSYSLYSFDVAEEVFEEVALPIEDPAMIAIPRPRVAVLGDSLFVGLASNSWTVWVQIATGGWNKLFRVEEPHGSLPTMFVCVLKNGELVMDKWQHCGFCSFLSAYDPWTRQFKELELEDLPFSHMRDFGDVESLNDHQESLVLLDCTPVGIDPAHATCCSMSCQVQIKRKTPSGEIC</sequence>
<dbReference type="NCBIfam" id="TIGR01640">
    <property type="entry name" value="F_box_assoc_1"/>
    <property type="match status" value="1"/>
</dbReference>
<accession>A0A9N7NN71</accession>